<sequence>MAAPDAPAATPRAPSNASRRRTNDDDKCPPASTVSAVDPPSHESVERTYASLIQSYLSVLCHDNATFLAERMAAHSPRSPRAHYLLAVCHYRGGSPNRARSVLSGFFGTGGGGGGGGGGGFIDDVYGGDIGGRESRDDDENDEEENFPSAMSYLLARCCLDLGRYGEAEDALLRSTRERFQREGASTAHLAATEDGGASAWAGLKEMDRWVLMTSPCPVPNGAAGLNLLGTVCRRTNRGRRAVDYYRMSLKLDPMMWSSYEALCEMGAASSEEDDPTKVFGVVPASLQRIESAAGSVGGEDILPSGAVPSPAFSLSGTPLGAESEEPRAVGGRRGVAGGHGGANSAIRHRSFATPTSPDHVEDPSYTFLGGGGRDGGGSRGDRGVSVGSGLHATSLFHTGGRSNRVGNAAAAPAEPSASLFDTPGLTPIRRSWDNNHHPPPCPGTVQRGAANPPSARGGGGGDHHPHDDSAQITNSAMARAAAGRPSMGVSGAAFASPEEAVVNRARTVAARLYYGPSPETTPPPTTASKAPPPASSLRLSRARKWRRRRLGGLTAGLPGGAGAAGGTPGSYGLGDDVPPDAAEQSRLSFSSSSAGGGAGGIGGPSAADLSTPFGEKRALFQQSSARGRAASGGRGEMDASTTSFGTTNNTPAMRGLTLGGPSPSVSARAETLAEGGGRTTGVAGGGARNNPRSEPAAVDIDEEGTDEDGGVREILELLCTLGAAQRQLCQYRCQDALQIFHQLPHSQFDTGWVQHQVGRAHFEMADYHSAQRALEAMHRAEPHRMKGLEVLSTALWHLKKEVELSHLAQTAVDFDRHAPESWCVVGNCFSLHKEHETALTFFRRSVRLDPTFTYSHTLSGHEYVANEDFDKAVQCYRDALRSDGRHYNAWYGLGAIYYRQEKYDLAEYHFRRALSVNPQSSVLHCHLGMALHANGKPYEALDALAGAFRLDPRNPQARYQRATIWMSVDRPAEALTELERVRDAAPREASVHFAMGRVLKRLGRPDRAMRCFLTALDLDPKDNNLIKAAMDRLDEPDVDEDVSAF</sequence>
<dbReference type="AlphaFoldDB" id="A0A7S4N5K4"/>
<dbReference type="Pfam" id="PF14559">
    <property type="entry name" value="TPR_19"/>
    <property type="match status" value="1"/>
</dbReference>
<feature type="compositionally biased region" description="Polar residues" evidence="7">
    <location>
        <begin position="640"/>
        <end position="652"/>
    </location>
</feature>
<evidence type="ECO:0000256" key="1">
    <source>
        <dbReference type="ARBA" id="ARBA00004123"/>
    </source>
</evidence>
<feature type="repeat" description="TPR" evidence="6">
    <location>
        <begin position="820"/>
        <end position="853"/>
    </location>
</feature>
<dbReference type="GO" id="GO:0005680">
    <property type="term" value="C:anaphase-promoting complex"/>
    <property type="evidence" value="ECO:0007669"/>
    <property type="project" value="TreeGrafter"/>
</dbReference>
<feature type="region of interest" description="Disordered" evidence="7">
    <location>
        <begin position="396"/>
        <end position="498"/>
    </location>
</feature>
<evidence type="ECO:0000256" key="3">
    <source>
        <dbReference type="ARBA" id="ARBA00022803"/>
    </source>
</evidence>
<feature type="compositionally biased region" description="Basic residues" evidence="7">
    <location>
        <begin position="541"/>
        <end position="551"/>
    </location>
</feature>
<dbReference type="Gene3D" id="1.25.40.10">
    <property type="entry name" value="Tetratricopeptide repeat domain"/>
    <property type="match status" value="5"/>
</dbReference>
<feature type="compositionally biased region" description="Gly residues" evidence="7">
    <location>
        <begin position="595"/>
        <end position="604"/>
    </location>
</feature>
<proteinExistence type="inferred from homology"/>
<evidence type="ECO:0000256" key="4">
    <source>
        <dbReference type="ARBA" id="ARBA00023242"/>
    </source>
</evidence>
<feature type="compositionally biased region" description="Pro residues" evidence="7">
    <location>
        <begin position="520"/>
        <end position="535"/>
    </location>
</feature>
<evidence type="ECO:0000256" key="6">
    <source>
        <dbReference type="PROSITE-ProRule" id="PRU00339"/>
    </source>
</evidence>
<accession>A0A7S4N5K4</accession>
<dbReference type="GO" id="GO:0042802">
    <property type="term" value="F:identical protein binding"/>
    <property type="evidence" value="ECO:0007669"/>
    <property type="project" value="InterPro"/>
</dbReference>
<comment type="similarity">
    <text evidence="5">Belongs to the APC3/CDC27 family.</text>
</comment>
<feature type="repeat" description="TPR" evidence="6">
    <location>
        <begin position="854"/>
        <end position="887"/>
    </location>
</feature>
<reference evidence="8" key="1">
    <citation type="submission" date="2021-01" db="EMBL/GenBank/DDBJ databases">
        <authorList>
            <person name="Corre E."/>
            <person name="Pelletier E."/>
            <person name="Niang G."/>
            <person name="Scheremetjew M."/>
            <person name="Finn R."/>
            <person name="Kale V."/>
            <person name="Holt S."/>
            <person name="Cochrane G."/>
            <person name="Meng A."/>
            <person name="Brown T."/>
            <person name="Cohen L."/>
        </authorList>
    </citation>
    <scope>NUCLEOTIDE SEQUENCE</scope>
    <source>
        <strain evidence="8">Isolate 1302-5</strain>
    </source>
</reference>
<keyword evidence="2" id="KW-0677">Repeat</keyword>
<evidence type="ECO:0000256" key="7">
    <source>
        <dbReference type="SAM" id="MobiDB-lite"/>
    </source>
</evidence>
<dbReference type="Pfam" id="PF13176">
    <property type="entry name" value="TPR_7"/>
    <property type="match status" value="1"/>
</dbReference>
<dbReference type="GO" id="GO:0031145">
    <property type="term" value="P:anaphase-promoting complex-dependent catabolic process"/>
    <property type="evidence" value="ECO:0007669"/>
    <property type="project" value="TreeGrafter"/>
</dbReference>
<dbReference type="InterPro" id="IPR011717">
    <property type="entry name" value="TPR-4"/>
</dbReference>
<gene>
    <name evidence="8" type="ORF">OAUR00152_LOCUS28922</name>
</gene>
<dbReference type="PANTHER" id="PTHR12558:SF13">
    <property type="entry name" value="CELL DIVISION CYCLE PROTEIN 27 HOMOLOG"/>
    <property type="match status" value="1"/>
</dbReference>
<feature type="compositionally biased region" description="Gly residues" evidence="7">
    <location>
        <begin position="554"/>
        <end position="573"/>
    </location>
</feature>
<dbReference type="PROSITE" id="PS50005">
    <property type="entry name" value="TPR"/>
    <property type="match status" value="4"/>
</dbReference>
<evidence type="ECO:0000256" key="2">
    <source>
        <dbReference type="ARBA" id="ARBA00022737"/>
    </source>
</evidence>
<dbReference type="InterPro" id="IPR019734">
    <property type="entry name" value="TPR_rpt"/>
</dbReference>
<feature type="compositionally biased region" description="Gly residues" evidence="7">
    <location>
        <begin position="332"/>
        <end position="342"/>
    </location>
</feature>
<feature type="repeat" description="TPR" evidence="6">
    <location>
        <begin position="888"/>
        <end position="921"/>
    </location>
</feature>
<dbReference type="Pfam" id="PF12895">
    <property type="entry name" value="ANAPC3"/>
    <property type="match status" value="1"/>
</dbReference>
<dbReference type="SUPFAM" id="SSF48452">
    <property type="entry name" value="TPR-like"/>
    <property type="match status" value="2"/>
</dbReference>
<dbReference type="SMART" id="SM00028">
    <property type="entry name" value="TPR"/>
    <property type="match status" value="8"/>
</dbReference>
<dbReference type="InterPro" id="IPR011990">
    <property type="entry name" value="TPR-like_helical_dom_sf"/>
</dbReference>
<dbReference type="EMBL" id="HBKQ01041941">
    <property type="protein sequence ID" value="CAE2266058.1"/>
    <property type="molecule type" value="Transcribed_RNA"/>
</dbReference>
<comment type="subcellular location">
    <subcellularLocation>
        <location evidence="1">Nucleus</location>
    </subcellularLocation>
</comment>
<dbReference type="PANTHER" id="PTHR12558">
    <property type="entry name" value="CELL DIVISION CYCLE 16,23,27"/>
    <property type="match status" value="1"/>
</dbReference>
<feature type="compositionally biased region" description="Low complexity" evidence="7">
    <location>
        <begin position="1"/>
        <end position="14"/>
    </location>
</feature>
<evidence type="ECO:0000256" key="5">
    <source>
        <dbReference type="ARBA" id="ARBA00038210"/>
    </source>
</evidence>
<evidence type="ECO:0000313" key="8">
    <source>
        <dbReference type="EMBL" id="CAE2266058.1"/>
    </source>
</evidence>
<feature type="compositionally biased region" description="Low complexity" evidence="7">
    <location>
        <begin position="582"/>
        <end position="594"/>
    </location>
</feature>
<feature type="repeat" description="TPR" evidence="6">
    <location>
        <begin position="990"/>
        <end position="1023"/>
    </location>
</feature>
<dbReference type="PROSITE" id="PS50293">
    <property type="entry name" value="TPR_REGION"/>
    <property type="match status" value="1"/>
</dbReference>
<dbReference type="GO" id="GO:0007091">
    <property type="term" value="P:metaphase/anaphase transition of mitotic cell cycle"/>
    <property type="evidence" value="ECO:0007669"/>
    <property type="project" value="TreeGrafter"/>
</dbReference>
<feature type="region of interest" description="Disordered" evidence="7">
    <location>
        <begin position="515"/>
        <end position="697"/>
    </location>
</feature>
<dbReference type="Pfam" id="PF07721">
    <property type="entry name" value="TPR_4"/>
    <property type="match status" value="1"/>
</dbReference>
<organism evidence="8">
    <name type="scientific">Odontella aurita</name>
    <dbReference type="NCBI Taxonomy" id="265563"/>
    <lineage>
        <taxon>Eukaryota</taxon>
        <taxon>Sar</taxon>
        <taxon>Stramenopiles</taxon>
        <taxon>Ochrophyta</taxon>
        <taxon>Bacillariophyta</taxon>
        <taxon>Mediophyceae</taxon>
        <taxon>Biddulphiophycidae</taxon>
        <taxon>Eupodiscales</taxon>
        <taxon>Odontellaceae</taxon>
        <taxon>Odontella</taxon>
    </lineage>
</organism>
<name>A0A7S4N5K4_9STRA</name>
<dbReference type="Pfam" id="PF13432">
    <property type="entry name" value="TPR_16"/>
    <property type="match status" value="1"/>
</dbReference>
<feature type="region of interest" description="Disordered" evidence="7">
    <location>
        <begin position="316"/>
        <end position="346"/>
    </location>
</feature>
<feature type="region of interest" description="Disordered" evidence="7">
    <location>
        <begin position="1"/>
        <end position="43"/>
    </location>
</feature>
<dbReference type="FunFam" id="1.25.40.10:FF:000018">
    <property type="entry name" value="Cell division cycle protein 27 homolog B"/>
    <property type="match status" value="1"/>
</dbReference>
<dbReference type="GO" id="GO:0005737">
    <property type="term" value="C:cytoplasm"/>
    <property type="evidence" value="ECO:0007669"/>
    <property type="project" value="TreeGrafter"/>
</dbReference>
<feature type="compositionally biased region" description="Gly residues" evidence="7">
    <location>
        <begin position="675"/>
        <end position="688"/>
    </location>
</feature>
<feature type="compositionally biased region" description="Low complexity" evidence="7">
    <location>
        <begin position="409"/>
        <end position="419"/>
    </location>
</feature>
<protein>
    <submittedName>
        <fullName evidence="8">Uncharacterized protein</fullName>
    </submittedName>
</protein>
<keyword evidence="3 6" id="KW-0802">TPR repeat</keyword>
<feature type="compositionally biased region" description="Gly residues" evidence="7">
    <location>
        <begin position="369"/>
        <end position="379"/>
    </location>
</feature>
<dbReference type="GO" id="GO:0051301">
    <property type="term" value="P:cell division"/>
    <property type="evidence" value="ECO:0007669"/>
    <property type="project" value="TreeGrafter"/>
</dbReference>
<feature type="region of interest" description="Disordered" evidence="7">
    <location>
        <begin position="368"/>
        <end position="387"/>
    </location>
</feature>
<keyword evidence="4" id="KW-0539">Nucleus</keyword>
<dbReference type="GO" id="GO:0016567">
    <property type="term" value="P:protein ubiquitination"/>
    <property type="evidence" value="ECO:0007669"/>
    <property type="project" value="TreeGrafter"/>
</dbReference>